<reference evidence="2" key="1">
    <citation type="submission" date="2023-03" db="EMBL/GenBank/DDBJ databases">
        <title>Massive genome expansion in bonnet fungi (Mycena s.s.) driven by repeated elements and novel gene families across ecological guilds.</title>
        <authorList>
            <consortium name="Lawrence Berkeley National Laboratory"/>
            <person name="Harder C.B."/>
            <person name="Miyauchi S."/>
            <person name="Viragh M."/>
            <person name="Kuo A."/>
            <person name="Thoen E."/>
            <person name="Andreopoulos B."/>
            <person name="Lu D."/>
            <person name="Skrede I."/>
            <person name="Drula E."/>
            <person name="Henrissat B."/>
            <person name="Morin E."/>
            <person name="Kohler A."/>
            <person name="Barry K."/>
            <person name="LaButti K."/>
            <person name="Morin E."/>
            <person name="Salamov A."/>
            <person name="Lipzen A."/>
            <person name="Mereny Z."/>
            <person name="Hegedus B."/>
            <person name="Baldrian P."/>
            <person name="Stursova M."/>
            <person name="Weitz H."/>
            <person name="Taylor A."/>
            <person name="Grigoriev I.V."/>
            <person name="Nagy L.G."/>
            <person name="Martin F."/>
            <person name="Kauserud H."/>
        </authorList>
    </citation>
    <scope>NUCLEOTIDE SEQUENCE</scope>
    <source>
        <strain evidence="2">CBHHK173m</strain>
    </source>
</reference>
<dbReference type="PANTHER" id="PTHR28142">
    <property type="entry name" value="MITOCHONDRIAL INNER MEMBRANE I-AAA PROTEASE SUPERCOMPLEX SUBUNIT MGR3-RELATED"/>
    <property type="match status" value="1"/>
</dbReference>
<accession>A0AAD6UH66</accession>
<dbReference type="PANTHER" id="PTHR28142:SF1">
    <property type="entry name" value="MITOCHONDRIAL INNER MEMBRANE I-AAA PROTEASE SUPERCOMPLEX SUBUNIT MGR3-RELATED"/>
    <property type="match status" value="1"/>
</dbReference>
<keyword evidence="3" id="KW-1185">Reference proteome</keyword>
<dbReference type="AlphaFoldDB" id="A0AAD6UH66"/>
<dbReference type="InterPro" id="IPR011990">
    <property type="entry name" value="TPR-like_helical_dom_sf"/>
</dbReference>
<dbReference type="SUPFAM" id="SSF48452">
    <property type="entry name" value="TPR-like"/>
    <property type="match status" value="1"/>
</dbReference>
<sequence>MSSILSSRAIRHQRLLLSNCRGLLPRTHHQHLRPLSTTPEVPPSSSSSRRTAWVASLCLGALGTGALAYAGYDAYIDWRDLFPAEVRGDLKRGIGAKNKGDLEGSAYYKRKAWNTAVALPIAEFKAEPYLRLTGIAADLAGELEEQGKTEEAFALYSEAFNLIRSSAPELLSGPERLRAVSLAVKLGQLAESNALHAEEEERILVWAVEEILKLLADNNRGATDAELLDFSKLKLPSWMTKTDISVPLQELGDFYGRVGKLEYALPLYLQGITLLVHSERPSSLEEGCQGAQLMNNIAELVIRHPTDERQKYADGWAQTALTLLQANRKSAKEPISTCEHALSVALFNAGMLREMAGDQQRARAFFEAAANQSESCGLDEGVAVANEAITRLDTPQT</sequence>
<feature type="region of interest" description="Disordered" evidence="1">
    <location>
        <begin position="28"/>
        <end position="47"/>
    </location>
</feature>
<dbReference type="Proteomes" id="UP001222325">
    <property type="component" value="Unassembled WGS sequence"/>
</dbReference>
<evidence type="ECO:0000313" key="3">
    <source>
        <dbReference type="Proteomes" id="UP001222325"/>
    </source>
</evidence>
<proteinExistence type="predicted"/>
<organism evidence="2 3">
    <name type="scientific">Mycena belliarum</name>
    <dbReference type="NCBI Taxonomy" id="1033014"/>
    <lineage>
        <taxon>Eukaryota</taxon>
        <taxon>Fungi</taxon>
        <taxon>Dikarya</taxon>
        <taxon>Basidiomycota</taxon>
        <taxon>Agaricomycotina</taxon>
        <taxon>Agaricomycetes</taxon>
        <taxon>Agaricomycetidae</taxon>
        <taxon>Agaricales</taxon>
        <taxon>Marasmiineae</taxon>
        <taxon>Mycenaceae</taxon>
        <taxon>Mycena</taxon>
    </lineage>
</organism>
<name>A0AAD6UH66_9AGAR</name>
<protein>
    <submittedName>
        <fullName evidence="2">Uncharacterized protein</fullName>
    </submittedName>
</protein>
<gene>
    <name evidence="2" type="ORF">B0H15DRAFT_877522</name>
</gene>
<feature type="compositionally biased region" description="Low complexity" evidence="1">
    <location>
        <begin position="36"/>
        <end position="47"/>
    </location>
</feature>
<dbReference type="InterPro" id="IPR040201">
    <property type="entry name" value="Mrg3-like"/>
</dbReference>
<dbReference type="EMBL" id="JARJCN010000006">
    <property type="protein sequence ID" value="KAJ7100204.1"/>
    <property type="molecule type" value="Genomic_DNA"/>
</dbReference>
<evidence type="ECO:0000313" key="2">
    <source>
        <dbReference type="EMBL" id="KAJ7100204.1"/>
    </source>
</evidence>
<comment type="caution">
    <text evidence="2">The sequence shown here is derived from an EMBL/GenBank/DDBJ whole genome shotgun (WGS) entry which is preliminary data.</text>
</comment>
<dbReference type="Gene3D" id="1.25.40.10">
    <property type="entry name" value="Tetratricopeptide repeat domain"/>
    <property type="match status" value="1"/>
</dbReference>
<evidence type="ECO:0000256" key="1">
    <source>
        <dbReference type="SAM" id="MobiDB-lite"/>
    </source>
</evidence>